<evidence type="ECO:0000259" key="1">
    <source>
        <dbReference type="Pfam" id="PF11793"/>
    </source>
</evidence>
<dbReference type="InParanoid" id="E2B5F1"/>
<dbReference type="FunCoup" id="E2B5F1">
    <property type="interactions" value="522"/>
</dbReference>
<proteinExistence type="predicted"/>
<dbReference type="GO" id="GO:0036297">
    <property type="term" value="P:interstrand cross-link repair"/>
    <property type="evidence" value="ECO:0007669"/>
    <property type="project" value="InterPro"/>
</dbReference>
<name>E2B5F1_HARSA</name>
<dbReference type="OMA" id="YSCENAS"/>
<protein>
    <submittedName>
        <fullName evidence="3">E3 ubiquitin-protein ligase FANCL</fullName>
    </submittedName>
</protein>
<dbReference type="InterPro" id="IPR026848">
    <property type="entry name" value="Fancl"/>
</dbReference>
<dbReference type="Pfam" id="PF18891">
    <property type="entry name" value="FANCL_d3"/>
    <property type="match status" value="1"/>
</dbReference>
<dbReference type="InterPro" id="IPR013083">
    <property type="entry name" value="Znf_RING/FYVE/PHD"/>
</dbReference>
<dbReference type="SUPFAM" id="SSF57850">
    <property type="entry name" value="RING/U-box"/>
    <property type="match status" value="1"/>
</dbReference>
<evidence type="ECO:0000313" key="4">
    <source>
        <dbReference type="Proteomes" id="UP000008237"/>
    </source>
</evidence>
<organism evidence="4">
    <name type="scientific">Harpegnathos saltator</name>
    <name type="common">Jerdon's jumping ant</name>
    <dbReference type="NCBI Taxonomy" id="610380"/>
    <lineage>
        <taxon>Eukaryota</taxon>
        <taxon>Metazoa</taxon>
        <taxon>Ecdysozoa</taxon>
        <taxon>Arthropoda</taxon>
        <taxon>Hexapoda</taxon>
        <taxon>Insecta</taxon>
        <taxon>Pterygota</taxon>
        <taxon>Neoptera</taxon>
        <taxon>Endopterygota</taxon>
        <taxon>Hymenoptera</taxon>
        <taxon>Apocrita</taxon>
        <taxon>Aculeata</taxon>
        <taxon>Formicoidea</taxon>
        <taxon>Formicidae</taxon>
        <taxon>Ponerinae</taxon>
        <taxon>Ponerini</taxon>
        <taxon>Harpegnathos</taxon>
    </lineage>
</organism>
<dbReference type="AlphaFoldDB" id="E2B5F1"/>
<accession>E2B5F1</accession>
<reference evidence="3 4" key="1">
    <citation type="journal article" date="2010" name="Science">
        <title>Genomic comparison of the ants Camponotus floridanus and Harpegnathos saltator.</title>
        <authorList>
            <person name="Bonasio R."/>
            <person name="Zhang G."/>
            <person name="Ye C."/>
            <person name="Mutti N.S."/>
            <person name="Fang X."/>
            <person name="Qin N."/>
            <person name="Donahue G."/>
            <person name="Yang P."/>
            <person name="Li Q."/>
            <person name="Li C."/>
            <person name="Zhang P."/>
            <person name="Huang Z."/>
            <person name="Berger S.L."/>
            <person name="Reinberg D."/>
            <person name="Wang J."/>
            <person name="Liebig J."/>
        </authorList>
    </citation>
    <scope>NUCLEOTIDE SEQUENCE [LARGE SCALE GENOMIC DNA]</scope>
    <source>
        <strain evidence="3 4">R22 G/1</strain>
    </source>
</reference>
<dbReference type="InterPro" id="IPR026850">
    <property type="entry name" value="FANCL_C"/>
</dbReference>
<evidence type="ECO:0000313" key="3">
    <source>
        <dbReference type="EMBL" id="EFN89101.1"/>
    </source>
</evidence>
<evidence type="ECO:0000259" key="2">
    <source>
        <dbReference type="Pfam" id="PF18891"/>
    </source>
</evidence>
<dbReference type="EMBL" id="GL445816">
    <property type="protein sequence ID" value="EFN89101.1"/>
    <property type="molecule type" value="Genomic_DNA"/>
</dbReference>
<dbReference type="InterPro" id="IPR044037">
    <property type="entry name" value="FANCL_d3"/>
</dbReference>
<dbReference type="Gene3D" id="3.10.110.20">
    <property type="entry name" value="RWD domain-like"/>
    <property type="match status" value="1"/>
</dbReference>
<dbReference type="Proteomes" id="UP000008237">
    <property type="component" value="Unassembled WGS sequence"/>
</dbReference>
<feature type="domain" description="FANCL UBC-like" evidence="2">
    <location>
        <begin position="78"/>
        <end position="171"/>
    </location>
</feature>
<sequence>MLKEVQVSSDDNLKTIKLSLNDISVILERNESAEIPWKIISSDFPKIPIFEYFAKNITKLNIAITKFKWQVELLEKAWEQLKEIDENCCVIDPLEPNKSHMHRRIYLSQFISMTITISPLKPTALPEIKLFGSDSEVKKQTDYISNILDWDPDCSILENLKMLLNIYEFPKQQKDTETIEDKNAIIGNRECGICTSEKSEDDELPDKICNNTQCKIHYHSACLSKWLQKNAGNQVVFGYIYGICPYCKEKISCPIEH</sequence>
<dbReference type="CDD" id="cd23832">
    <property type="entry name" value="DRWD-C_FANCL"/>
    <property type="match status" value="1"/>
</dbReference>
<dbReference type="GO" id="GO:0061630">
    <property type="term" value="F:ubiquitin protein ligase activity"/>
    <property type="evidence" value="ECO:0007669"/>
    <property type="project" value="TreeGrafter"/>
</dbReference>
<dbReference type="Gene3D" id="3.30.40.10">
    <property type="entry name" value="Zinc/RING finger domain, C3HC4 (zinc finger)"/>
    <property type="match status" value="1"/>
</dbReference>
<dbReference type="PANTHER" id="PTHR13206:SF0">
    <property type="entry name" value="E3 UBIQUITIN-PROTEIN LIGASE FANCL"/>
    <property type="match status" value="1"/>
</dbReference>
<dbReference type="PANTHER" id="PTHR13206">
    <property type="entry name" value="UBIQUITIN LIGASE PROTEIN PHF9 FANCONI ANEMIA GROUP L PROTEIN"/>
    <property type="match status" value="1"/>
</dbReference>
<keyword evidence="4" id="KW-1185">Reference proteome</keyword>
<gene>
    <name evidence="3" type="ORF">EAI_07487</name>
</gene>
<dbReference type="GO" id="GO:0043240">
    <property type="term" value="C:Fanconi anaemia nuclear complex"/>
    <property type="evidence" value="ECO:0007669"/>
    <property type="project" value="InterPro"/>
</dbReference>
<dbReference type="STRING" id="610380.E2B5F1"/>
<dbReference type="SMART" id="SM01197">
    <property type="entry name" value="FANCL_C"/>
    <property type="match status" value="1"/>
</dbReference>
<feature type="domain" description="FANCL C-terminal" evidence="1">
    <location>
        <begin position="190"/>
        <end position="252"/>
    </location>
</feature>
<dbReference type="Pfam" id="PF11793">
    <property type="entry name" value="FANCL_C"/>
    <property type="match status" value="1"/>
</dbReference>
<dbReference type="GO" id="GO:0006513">
    <property type="term" value="P:protein monoubiquitination"/>
    <property type="evidence" value="ECO:0007669"/>
    <property type="project" value="TreeGrafter"/>
</dbReference>
<dbReference type="OrthoDB" id="10263265at2759"/>
<dbReference type="InterPro" id="IPR043003">
    <property type="entry name" value="FANCL_d3_sf"/>
</dbReference>